<keyword evidence="3" id="KW-0863">Zinc-finger</keyword>
<dbReference type="PANTHER" id="PTHR46481">
    <property type="entry name" value="ZINC FINGER BED DOMAIN-CONTAINING PROTEIN 4"/>
    <property type="match status" value="1"/>
</dbReference>
<comment type="caution">
    <text evidence="7">The sequence shown here is derived from an EMBL/GenBank/DDBJ whole genome shotgun (WGS) entry which is preliminary data.</text>
</comment>
<dbReference type="Proteomes" id="UP000266861">
    <property type="component" value="Unassembled WGS sequence"/>
</dbReference>
<keyword evidence="8" id="KW-1185">Reference proteome</keyword>
<keyword evidence="2" id="KW-0479">Metal-binding</keyword>
<dbReference type="STRING" id="1348612.A0A397I654"/>
<dbReference type="AlphaFoldDB" id="A0A397I654"/>
<feature type="domain" description="DUF659" evidence="6">
    <location>
        <begin position="505"/>
        <end position="653"/>
    </location>
</feature>
<dbReference type="InterPro" id="IPR052035">
    <property type="entry name" value="ZnF_BED_domain_contain"/>
</dbReference>
<evidence type="ECO:0000256" key="2">
    <source>
        <dbReference type="ARBA" id="ARBA00022723"/>
    </source>
</evidence>
<keyword evidence="5" id="KW-0539">Nucleus</keyword>
<gene>
    <name evidence="7" type="ORF">Glove_279g1</name>
</gene>
<sequence>MKNLQNNNDLDSSYISDLDDISPIFYDSNDIFLTNNSSIIESNDDRVPQSGPKADKVWNYYIKKNETSDGHYSTQCYHCKNSWSRGKLVKLKAHLTNECLQCPKNIRKYWQEKLISEKNNYKRIPFEVIENPFIIDFFHELNPGFTPPSRFTLSGRLLDQEISRINLKIDKELETSNNLTLTLDGWTSKRNESLYNYIISTLSRKEYLIALKNYSSRSQTGEFLTNEISTIVENIGSEKFAAVVTDAGSVCRIARKKTQEMYSHIWNIRCITHSLNLIVTNLVKLDEIKQYISDCGKIIKFFNNSHQANSILRQGHIEMKIKSKGLKTWIKIKWGSLYMTTDSILQAKLVFDWILTEHPNIITNLEVINLIKNDNFFIICNQIQSVWTPIKMCINVLESNTTILADCGPKADKVWNYYIKKNETSDGHYSTQCYHCKNSWSRGKLVKLKAHLTNECLQCPKNIRKYWQEKLISEKNNYKRIPFEVIENPFIIDFFHELNPGFTPPSRFTLSGRLLDQEISRINLKIDKELETSNNLTLTLDGWTSKRNESLYNYIISTLSRKEYLIALKNYSSRSQTGEFLTNEISTIVENIGSEKFAAVVTDAGSVCRIARKKTQEMYSHIWNIRCITHSLNLIVTNLVKLDEIKQYISDCGKIIKFFNNSHQANSILRQGHIEMKIKSKGLKTWIKIKWGSLYMTTDSILQAKLVFDWILTEHPNIITNLEVINLIKNDNFFIICNQIQSVWTPIKMCINVLESNTTILADCFIYIIKLTIAIYRLSNLNSFKTPAIRIFNQRYMEFQHPAYLLCYFLHPLYRANSILRQGHIEMKIKSKGLKTWIKIKWGSLYMTTDSILQAKLVFDWILTEHPNIITNLEVINLIKNDNFFIICNQIQSVWTPIKMCINVLESNTTILADCFIYIIKLTIAIYRLSNLNSFKTPAIRIFNQRYMEFQHPAYLLCYFLHPLYRGRGLHNGIGFRKVVLIASKI</sequence>
<evidence type="ECO:0000256" key="1">
    <source>
        <dbReference type="ARBA" id="ARBA00004123"/>
    </source>
</evidence>
<dbReference type="EMBL" id="PQFF01000256">
    <property type="protein sequence ID" value="RHZ69728.1"/>
    <property type="molecule type" value="Genomic_DNA"/>
</dbReference>
<evidence type="ECO:0000313" key="7">
    <source>
        <dbReference type="EMBL" id="RHZ69728.1"/>
    </source>
</evidence>
<dbReference type="Pfam" id="PF04937">
    <property type="entry name" value="DUF659"/>
    <property type="match status" value="2"/>
</dbReference>
<evidence type="ECO:0000259" key="6">
    <source>
        <dbReference type="Pfam" id="PF04937"/>
    </source>
</evidence>
<evidence type="ECO:0000256" key="4">
    <source>
        <dbReference type="ARBA" id="ARBA00022833"/>
    </source>
</evidence>
<dbReference type="InterPro" id="IPR012337">
    <property type="entry name" value="RNaseH-like_sf"/>
</dbReference>
<reference evidence="7 8" key="1">
    <citation type="submission" date="2018-08" db="EMBL/GenBank/DDBJ databases">
        <title>Genome and evolution of the arbuscular mycorrhizal fungus Diversispora epigaea (formerly Glomus versiforme) and its bacterial endosymbionts.</title>
        <authorList>
            <person name="Sun X."/>
            <person name="Fei Z."/>
            <person name="Harrison M."/>
        </authorList>
    </citation>
    <scope>NUCLEOTIDE SEQUENCE [LARGE SCALE GENOMIC DNA]</scope>
    <source>
        <strain evidence="7 8">IT104</strain>
    </source>
</reference>
<evidence type="ECO:0000256" key="3">
    <source>
        <dbReference type="ARBA" id="ARBA00022771"/>
    </source>
</evidence>
<dbReference type="OrthoDB" id="4951847at2759"/>
<dbReference type="PANTHER" id="PTHR46481:SF10">
    <property type="entry name" value="ZINC FINGER BED DOMAIN-CONTAINING PROTEIN 39"/>
    <property type="match status" value="1"/>
</dbReference>
<name>A0A397I654_9GLOM</name>
<protein>
    <recommendedName>
        <fullName evidence="6">DUF659 domain-containing protein</fullName>
    </recommendedName>
</protein>
<dbReference type="SUPFAM" id="SSF53098">
    <property type="entry name" value="Ribonuclease H-like"/>
    <property type="match status" value="3"/>
</dbReference>
<dbReference type="GO" id="GO:0005634">
    <property type="term" value="C:nucleus"/>
    <property type="evidence" value="ECO:0007669"/>
    <property type="project" value="UniProtKB-SubCell"/>
</dbReference>
<keyword evidence="4" id="KW-0862">Zinc</keyword>
<organism evidence="7 8">
    <name type="scientific">Diversispora epigaea</name>
    <dbReference type="NCBI Taxonomy" id="1348612"/>
    <lineage>
        <taxon>Eukaryota</taxon>
        <taxon>Fungi</taxon>
        <taxon>Fungi incertae sedis</taxon>
        <taxon>Mucoromycota</taxon>
        <taxon>Glomeromycotina</taxon>
        <taxon>Glomeromycetes</taxon>
        <taxon>Diversisporales</taxon>
        <taxon>Diversisporaceae</taxon>
        <taxon>Diversispora</taxon>
    </lineage>
</organism>
<dbReference type="GO" id="GO:0008270">
    <property type="term" value="F:zinc ion binding"/>
    <property type="evidence" value="ECO:0007669"/>
    <property type="project" value="UniProtKB-KW"/>
</dbReference>
<dbReference type="InterPro" id="IPR007021">
    <property type="entry name" value="DUF659"/>
</dbReference>
<feature type="domain" description="DUF659" evidence="6">
    <location>
        <begin position="148"/>
        <end position="296"/>
    </location>
</feature>
<comment type="subcellular location">
    <subcellularLocation>
        <location evidence="1">Nucleus</location>
    </subcellularLocation>
</comment>
<accession>A0A397I654</accession>
<evidence type="ECO:0000256" key="5">
    <source>
        <dbReference type="ARBA" id="ARBA00023242"/>
    </source>
</evidence>
<evidence type="ECO:0000313" key="8">
    <source>
        <dbReference type="Proteomes" id="UP000266861"/>
    </source>
</evidence>
<proteinExistence type="predicted"/>